<keyword evidence="4" id="KW-1185">Reference proteome</keyword>
<dbReference type="Proteomes" id="UP001152797">
    <property type="component" value="Unassembled WGS sequence"/>
</dbReference>
<comment type="caution">
    <text evidence="2">The sequence shown here is derived from an EMBL/GenBank/DDBJ whole genome shotgun (WGS) entry which is preliminary data.</text>
</comment>
<evidence type="ECO:0000256" key="1">
    <source>
        <dbReference type="SAM" id="MobiDB-lite"/>
    </source>
</evidence>
<reference evidence="2" key="1">
    <citation type="submission" date="2022-10" db="EMBL/GenBank/DDBJ databases">
        <authorList>
            <person name="Chen Y."/>
            <person name="Dougan E. K."/>
            <person name="Chan C."/>
            <person name="Rhodes N."/>
            <person name="Thang M."/>
        </authorList>
    </citation>
    <scope>NUCLEOTIDE SEQUENCE</scope>
</reference>
<accession>A0A9P1DIN8</accession>
<dbReference type="AlphaFoldDB" id="A0A9P1DIN8"/>
<evidence type="ECO:0000313" key="3">
    <source>
        <dbReference type="EMBL" id="CAL1164243.1"/>
    </source>
</evidence>
<feature type="region of interest" description="Disordered" evidence="1">
    <location>
        <begin position="228"/>
        <end position="370"/>
    </location>
</feature>
<feature type="compositionally biased region" description="Basic and acidic residues" evidence="1">
    <location>
        <begin position="260"/>
        <end position="277"/>
    </location>
</feature>
<dbReference type="EMBL" id="CAMXCT020004957">
    <property type="protein sequence ID" value="CAL1164243.1"/>
    <property type="molecule type" value="Genomic_DNA"/>
</dbReference>
<organism evidence="2">
    <name type="scientific">Cladocopium goreaui</name>
    <dbReference type="NCBI Taxonomy" id="2562237"/>
    <lineage>
        <taxon>Eukaryota</taxon>
        <taxon>Sar</taxon>
        <taxon>Alveolata</taxon>
        <taxon>Dinophyceae</taxon>
        <taxon>Suessiales</taxon>
        <taxon>Symbiodiniaceae</taxon>
        <taxon>Cladocopium</taxon>
    </lineage>
</organism>
<feature type="region of interest" description="Disordered" evidence="1">
    <location>
        <begin position="104"/>
        <end position="127"/>
    </location>
</feature>
<evidence type="ECO:0000313" key="4">
    <source>
        <dbReference type="Proteomes" id="UP001152797"/>
    </source>
</evidence>
<feature type="compositionally biased region" description="Basic and acidic residues" evidence="1">
    <location>
        <begin position="228"/>
        <end position="247"/>
    </location>
</feature>
<feature type="region of interest" description="Disordered" evidence="1">
    <location>
        <begin position="173"/>
        <end position="193"/>
    </location>
</feature>
<feature type="compositionally biased region" description="Low complexity" evidence="1">
    <location>
        <begin position="306"/>
        <end position="316"/>
    </location>
</feature>
<sequence length="489" mass="52113">MALRLRHPSCDSKSSTPSPKAAPASVDKSAVSSVSSTPSPAAVPTVEKAAISSGVPGRFTSLPEKAARPDAELPQEALVNLALRRNHLLQLSVRKQAAEEAAMVAAATAGPSPERTGSPADTAPTLELPQMEVPVKEQIFPKVEEAEEPETLLYEPQAPEGVGPDVVAAQDSLEAAEDGPPEGHTLKTGEATAVGKDPVAKDLLVALESVQDDLQSLEIDEGDLRRQQLQMRADEQEKAQEQKEKAKVKNAATKAKAKAKKEPKPKGRPRKIGDIVREPAAGSAEVPGAEASEPPAKKLRVRGKTAQGHPAAGPAPSAAPPAHQPPAPAREPSAPAPPQPPQIRPTAVKAKAKRGPTPRPQAEENVQPEPAWVLQMTSLLVKFNASKPYDRQSETLHKGNFGPFVQTSVYWNRAAVGVKVKRGASWTQICYFTAKNIAVAIFSAAEYATTLAQQGIDSQWWQTREAATLERKLRLSAEAAVQQYSQQYA</sequence>
<name>A0A9P1DIN8_9DINO</name>
<dbReference type="EMBL" id="CAMXCT010004957">
    <property type="protein sequence ID" value="CAI4010868.1"/>
    <property type="molecule type" value="Genomic_DNA"/>
</dbReference>
<feature type="compositionally biased region" description="Low complexity" evidence="1">
    <location>
        <begin position="12"/>
        <end position="46"/>
    </location>
</feature>
<feature type="region of interest" description="Disordered" evidence="1">
    <location>
        <begin position="1"/>
        <end position="70"/>
    </location>
</feature>
<reference evidence="3" key="2">
    <citation type="submission" date="2024-04" db="EMBL/GenBank/DDBJ databases">
        <authorList>
            <person name="Chen Y."/>
            <person name="Shah S."/>
            <person name="Dougan E. K."/>
            <person name="Thang M."/>
            <person name="Chan C."/>
        </authorList>
    </citation>
    <scope>NUCLEOTIDE SEQUENCE [LARGE SCALE GENOMIC DNA]</scope>
</reference>
<proteinExistence type="predicted"/>
<feature type="compositionally biased region" description="Pro residues" evidence="1">
    <location>
        <begin position="317"/>
        <end position="343"/>
    </location>
</feature>
<dbReference type="EMBL" id="CAMXCT030004957">
    <property type="protein sequence ID" value="CAL4798180.1"/>
    <property type="molecule type" value="Genomic_DNA"/>
</dbReference>
<evidence type="ECO:0000313" key="2">
    <source>
        <dbReference type="EMBL" id="CAI4010868.1"/>
    </source>
</evidence>
<protein>
    <submittedName>
        <fullName evidence="2">Uncharacterized protein</fullName>
    </submittedName>
</protein>
<gene>
    <name evidence="2" type="ORF">C1SCF055_LOCUS36090</name>
</gene>